<feature type="binding site" evidence="17">
    <location>
        <position position="188"/>
    </location>
    <ligand>
        <name>FAD</name>
        <dbReference type="ChEBI" id="CHEBI:57692"/>
    </ligand>
</feature>
<evidence type="ECO:0000256" key="2">
    <source>
        <dbReference type="ARBA" id="ARBA00008414"/>
    </source>
</evidence>
<dbReference type="Proteomes" id="UP000705283">
    <property type="component" value="Unassembled WGS sequence"/>
</dbReference>
<comment type="catalytic activity">
    <reaction evidence="16 17">
        <text>2 nitric oxide + NADPH + 2 O2 = 2 nitrate + NADP(+) + H(+)</text>
        <dbReference type="Rhea" id="RHEA:19465"/>
        <dbReference type="ChEBI" id="CHEBI:15378"/>
        <dbReference type="ChEBI" id="CHEBI:15379"/>
        <dbReference type="ChEBI" id="CHEBI:16480"/>
        <dbReference type="ChEBI" id="CHEBI:17632"/>
        <dbReference type="ChEBI" id="CHEBI:57783"/>
        <dbReference type="ChEBI" id="CHEBI:58349"/>
        <dbReference type="EC" id="1.14.12.17"/>
    </reaction>
</comment>
<feature type="active site" description="Charge relay system" evidence="17">
    <location>
        <position position="135"/>
    </location>
</feature>
<keyword evidence="6 17" id="KW-0561">Oxygen transport</keyword>
<dbReference type="GO" id="GO:0071949">
    <property type="term" value="F:FAD binding"/>
    <property type="evidence" value="ECO:0007669"/>
    <property type="project" value="InterPro"/>
</dbReference>
<comment type="catalytic activity">
    <reaction evidence="15 17">
        <text>2 nitric oxide + NADH + 2 O2 = 2 nitrate + NAD(+) + H(+)</text>
        <dbReference type="Rhea" id="RHEA:19469"/>
        <dbReference type="ChEBI" id="CHEBI:15378"/>
        <dbReference type="ChEBI" id="CHEBI:15379"/>
        <dbReference type="ChEBI" id="CHEBI:16480"/>
        <dbReference type="ChEBI" id="CHEBI:17632"/>
        <dbReference type="ChEBI" id="CHEBI:57540"/>
        <dbReference type="ChEBI" id="CHEBI:57945"/>
        <dbReference type="EC" id="1.14.12.17"/>
    </reaction>
</comment>
<dbReference type="Gene3D" id="1.10.490.10">
    <property type="entry name" value="Globins"/>
    <property type="match status" value="1"/>
</dbReference>
<dbReference type="InterPro" id="IPR001433">
    <property type="entry name" value="OxRdtase_FAD/NAD-bd"/>
</dbReference>
<dbReference type="GO" id="GO:0005344">
    <property type="term" value="F:oxygen carrier activity"/>
    <property type="evidence" value="ECO:0007669"/>
    <property type="project" value="UniProtKB-UniRule"/>
</dbReference>
<dbReference type="InterPro" id="IPR017927">
    <property type="entry name" value="FAD-bd_FR_type"/>
</dbReference>
<dbReference type="GO" id="GO:0071500">
    <property type="term" value="P:cellular response to nitrosative stress"/>
    <property type="evidence" value="ECO:0007669"/>
    <property type="project" value="TreeGrafter"/>
</dbReference>
<evidence type="ECO:0000256" key="5">
    <source>
        <dbReference type="ARBA" id="ARBA00022617"/>
    </source>
</evidence>
<dbReference type="PROSITE" id="PS01033">
    <property type="entry name" value="GLOBIN"/>
    <property type="match status" value="1"/>
</dbReference>
<dbReference type="CDD" id="cd06184">
    <property type="entry name" value="flavohem_like_fad_nad_binding"/>
    <property type="match status" value="1"/>
</dbReference>
<evidence type="ECO:0000256" key="12">
    <source>
        <dbReference type="ARBA" id="ARBA00023004"/>
    </source>
</evidence>
<keyword evidence="7 17" id="KW-0285">Flavoprotein</keyword>
<reference evidence="20" key="1">
    <citation type="submission" date="2020-11" db="EMBL/GenBank/DDBJ databases">
        <authorList>
            <person name="Lee S.D."/>
        </authorList>
    </citation>
    <scope>NUCLEOTIDE SEQUENCE</scope>
    <source>
        <strain evidence="20">SAP-2</strain>
    </source>
</reference>
<dbReference type="InterPro" id="IPR009050">
    <property type="entry name" value="Globin-like_sf"/>
</dbReference>
<feature type="binding site" evidence="17">
    <location>
        <begin position="394"/>
        <end position="397"/>
    </location>
    <ligand>
        <name>FAD</name>
        <dbReference type="ChEBI" id="CHEBI:57692"/>
    </ligand>
</feature>
<evidence type="ECO:0000256" key="3">
    <source>
        <dbReference type="ARBA" id="ARBA00022448"/>
    </source>
</evidence>
<accession>A0AA41BWD0</accession>
<keyword evidence="13 17" id="KW-0520">NAD</keyword>
<dbReference type="NCBIfam" id="NF009805">
    <property type="entry name" value="PRK13289.1"/>
    <property type="match status" value="1"/>
</dbReference>
<feature type="domain" description="Globin" evidence="18">
    <location>
        <begin position="1"/>
        <end position="136"/>
    </location>
</feature>
<comment type="caution">
    <text evidence="20">The sequence shown here is derived from an EMBL/GenBank/DDBJ whole genome shotgun (WGS) entry which is preliminary data.</text>
</comment>
<dbReference type="FunFam" id="3.40.50.80:FF:000010">
    <property type="entry name" value="Flavohemoprotein"/>
    <property type="match status" value="1"/>
</dbReference>
<dbReference type="Pfam" id="PF00175">
    <property type="entry name" value="NAD_binding_1"/>
    <property type="match status" value="1"/>
</dbReference>
<reference evidence="20" key="2">
    <citation type="submission" date="2022-09" db="EMBL/GenBank/DDBJ databases">
        <title>Rouxiella aceris sp. nov., isolated from tree sap and emended description of the genus Rhouxiella.</title>
        <authorList>
            <person name="Kim I.S."/>
        </authorList>
    </citation>
    <scope>NUCLEOTIDE SEQUENCE</scope>
    <source>
        <strain evidence="20">SAP-2</strain>
    </source>
</reference>
<dbReference type="InterPro" id="IPR012292">
    <property type="entry name" value="Globin/Proto"/>
</dbReference>
<dbReference type="EC" id="1.14.12.17" evidence="17"/>
<dbReference type="PANTHER" id="PTHR43396">
    <property type="entry name" value="FLAVOHEMOPROTEIN"/>
    <property type="match status" value="1"/>
</dbReference>
<keyword evidence="8 17" id="KW-0479">Metal-binding</keyword>
<evidence type="ECO:0000256" key="14">
    <source>
        <dbReference type="ARBA" id="ARBA00025094"/>
    </source>
</evidence>
<dbReference type="CDD" id="cd14776">
    <property type="entry name" value="HmpEc-globin-like"/>
    <property type="match status" value="1"/>
</dbReference>
<evidence type="ECO:0000256" key="4">
    <source>
        <dbReference type="ARBA" id="ARBA00022575"/>
    </source>
</evidence>
<evidence type="ECO:0000256" key="13">
    <source>
        <dbReference type="ARBA" id="ARBA00023027"/>
    </source>
</evidence>
<sequence length="401" mass="44818">MLDSQTIAIVKSTIPVLAATGPRLTAHFYDRLFEHNPELKDTFNMNNQRNGDQRQALFDAICAYAANIENLAALLPAVERIAQKHTSLNIRPEQYQVVGEHLLATLDELLSPGQEVLDAWGKAYGVLANVFIQRESAIYQSSENQVGGWQGTRAFRIKEKQQQSSLITSFELEPVDNQPIADFKAGQYLAIYLSKAQLNCEKHEDQEIRQYSLTRASNGKTYRIAVKREAMGTVSNYLHQRAKVGDTLYLAPPHGEFYLDVTPQTPVALISGGVGQTPMLAMLNQLAAQKHPAAVQWIHAAENKQVHAFADEVNALKATLPQLQTHVWYQHPNVLDLPGEDYQYQGLLDLSAVKTELAADGMHFYLCGPVGFMQFTARQLLELGIEEAHIHYECFGPHKVI</sequence>
<dbReference type="AlphaFoldDB" id="A0AA41BWD0"/>
<keyword evidence="5 17" id="KW-0349">Heme</keyword>
<dbReference type="Pfam" id="PF00970">
    <property type="entry name" value="FAD_binding_6"/>
    <property type="match status" value="1"/>
</dbReference>
<dbReference type="PRINTS" id="PR00410">
    <property type="entry name" value="PHEHYDRXLASE"/>
</dbReference>
<dbReference type="EMBL" id="JADMKS010000003">
    <property type="protein sequence ID" value="MBF6636882.1"/>
    <property type="molecule type" value="Genomic_DNA"/>
</dbReference>
<keyword evidence="3 17" id="KW-0813">Transport</keyword>
<dbReference type="GO" id="GO:0008941">
    <property type="term" value="F:nitric oxide dioxygenase NAD(P)H activity"/>
    <property type="evidence" value="ECO:0007669"/>
    <property type="project" value="UniProtKB-UniRule"/>
</dbReference>
<feature type="binding site" evidence="17">
    <location>
        <begin position="273"/>
        <end position="278"/>
    </location>
    <ligand>
        <name>NADP(+)</name>
        <dbReference type="ChEBI" id="CHEBI:58349"/>
    </ligand>
</feature>
<evidence type="ECO:0000256" key="17">
    <source>
        <dbReference type="HAMAP-Rule" id="MF_01252"/>
    </source>
</evidence>
<evidence type="ECO:0000259" key="19">
    <source>
        <dbReference type="PROSITE" id="PS51384"/>
    </source>
</evidence>
<dbReference type="GO" id="GO:0046872">
    <property type="term" value="F:metal ion binding"/>
    <property type="evidence" value="ECO:0007669"/>
    <property type="project" value="UniProtKB-KW"/>
</dbReference>
<feature type="site" description="Influences the redox potential of the prosthetic heme and FAD groups" evidence="17">
    <location>
        <position position="393"/>
    </location>
</feature>
<dbReference type="Gene3D" id="2.40.30.10">
    <property type="entry name" value="Translation factors"/>
    <property type="match status" value="1"/>
</dbReference>
<feature type="site" description="Involved in heme-bound ligand stabilization and O-O bond activation" evidence="17">
    <location>
        <position position="29"/>
    </location>
</feature>
<dbReference type="RefSeq" id="WP_194977888.1">
    <property type="nucleotide sequence ID" value="NZ_JADMKS010000003.1"/>
</dbReference>
<evidence type="ECO:0000256" key="1">
    <source>
        <dbReference type="ARBA" id="ARBA00006401"/>
    </source>
</evidence>
<name>A0AA41BWD0_9GAMM</name>
<feature type="binding site" description="proximal binding residue" evidence="17">
    <location>
        <position position="85"/>
    </location>
    <ligand>
        <name>heme b</name>
        <dbReference type="ChEBI" id="CHEBI:60344"/>
    </ligand>
    <ligandPart>
        <name>Fe</name>
        <dbReference type="ChEBI" id="CHEBI:18248"/>
    </ligandPart>
</feature>
<comment type="function">
    <text evidence="14 17">Is involved in NO detoxification in an aerobic process, termed nitric oxide dioxygenase (NOD) reaction that utilizes O(2) and NAD(P)H to convert NO to nitrate, which protects the bacterium from various noxious nitrogen compounds. Therefore, plays a central role in the inducible response to nitrosative stress.</text>
</comment>
<feature type="site" description="Influences the redox potential of the prosthetic heme and FAD groups" evidence="17">
    <location>
        <position position="84"/>
    </location>
</feature>
<dbReference type="InterPro" id="IPR017938">
    <property type="entry name" value="Riboflavin_synthase-like_b-brl"/>
</dbReference>
<feature type="region of interest" description="Reductase" evidence="17">
    <location>
        <begin position="147"/>
        <end position="401"/>
    </location>
</feature>
<dbReference type="FunFam" id="2.40.30.10:FF:000034">
    <property type="entry name" value="Flavohemoprotein"/>
    <property type="match status" value="1"/>
</dbReference>
<dbReference type="GO" id="GO:0020037">
    <property type="term" value="F:heme binding"/>
    <property type="evidence" value="ECO:0007669"/>
    <property type="project" value="InterPro"/>
</dbReference>
<evidence type="ECO:0000256" key="9">
    <source>
        <dbReference type="ARBA" id="ARBA00022827"/>
    </source>
</evidence>
<feature type="binding site" evidence="17">
    <location>
        <begin position="209"/>
        <end position="212"/>
    </location>
    <ligand>
        <name>FAD</name>
        <dbReference type="ChEBI" id="CHEBI:57692"/>
    </ligand>
</feature>
<dbReference type="HAMAP" id="MF_01252">
    <property type="entry name" value="Hmp"/>
    <property type="match status" value="1"/>
</dbReference>
<feature type="domain" description="FAD-binding FR-type" evidence="19">
    <location>
        <begin position="150"/>
        <end position="260"/>
    </location>
</feature>
<dbReference type="Gene3D" id="3.40.50.80">
    <property type="entry name" value="Nucleotide-binding domain of ferredoxin-NADP reductase (FNR) module"/>
    <property type="match status" value="1"/>
</dbReference>
<proteinExistence type="inferred from homology"/>
<evidence type="ECO:0000256" key="8">
    <source>
        <dbReference type="ARBA" id="ARBA00022723"/>
    </source>
</evidence>
<comment type="domain">
    <text evidence="17">Consists of two distinct domains; an N-terminal heme-containing oxygen-binding domain and a C-terminal reductase domain with binding sites for FAD and NAD(P)H.</text>
</comment>
<evidence type="ECO:0000256" key="16">
    <source>
        <dbReference type="ARBA" id="ARBA00049433"/>
    </source>
</evidence>
<comment type="similarity">
    <text evidence="2 17">Belongs to the globin family. Two-domain flavohemoproteins subfamily.</text>
</comment>
<dbReference type="PANTHER" id="PTHR43396:SF3">
    <property type="entry name" value="FLAVOHEMOPROTEIN"/>
    <property type="match status" value="1"/>
</dbReference>
<evidence type="ECO:0000256" key="7">
    <source>
        <dbReference type="ARBA" id="ARBA00022630"/>
    </source>
</evidence>
<dbReference type="InterPro" id="IPR008333">
    <property type="entry name" value="Cbr1-like_FAD-bd_dom"/>
</dbReference>
<evidence type="ECO:0000256" key="15">
    <source>
        <dbReference type="ARBA" id="ARBA00048649"/>
    </source>
</evidence>
<evidence type="ECO:0000256" key="10">
    <source>
        <dbReference type="ARBA" id="ARBA00022857"/>
    </source>
</evidence>
<comment type="similarity">
    <text evidence="1 17">In the C-terminal section; belongs to the flavoprotein pyridine nucleotide cytochrome reductase family.</text>
</comment>
<dbReference type="InterPro" id="IPR039261">
    <property type="entry name" value="FNR_nucleotide-bd"/>
</dbReference>
<dbReference type="InterPro" id="IPR023950">
    <property type="entry name" value="Hmp"/>
</dbReference>
<dbReference type="Pfam" id="PF00042">
    <property type="entry name" value="Globin"/>
    <property type="match status" value="1"/>
</dbReference>
<evidence type="ECO:0000259" key="18">
    <source>
        <dbReference type="PROSITE" id="PS01033"/>
    </source>
</evidence>
<keyword evidence="9 17" id="KW-0274">FAD</keyword>
<comment type="cofactor">
    <cofactor evidence="17">
        <name>heme b</name>
        <dbReference type="ChEBI" id="CHEBI:60344"/>
    </cofactor>
    <text evidence="17">Binds 1 heme b (iron(II)-protoporphyrin IX) group per subunit.</text>
</comment>
<evidence type="ECO:0000256" key="11">
    <source>
        <dbReference type="ARBA" id="ARBA00023002"/>
    </source>
</evidence>
<dbReference type="PROSITE" id="PS51384">
    <property type="entry name" value="FAD_FR"/>
    <property type="match status" value="1"/>
</dbReference>
<protein>
    <recommendedName>
        <fullName evidence="17">Flavohemoprotein</fullName>
    </recommendedName>
    <alternativeName>
        <fullName evidence="17">Flavohemoglobin</fullName>
    </alternativeName>
    <alternativeName>
        <fullName evidence="17">Hemoglobin-like protein</fullName>
    </alternativeName>
    <alternativeName>
        <fullName evidence="17">Nitric oxide dioxygenase</fullName>
        <shortName evidence="17">NO oxygenase</shortName>
        <shortName evidence="17">NOD</shortName>
        <ecNumber evidence="17">1.14.12.17</ecNumber>
    </alternativeName>
</protein>
<dbReference type="GO" id="GO:0009636">
    <property type="term" value="P:response to toxic substance"/>
    <property type="evidence" value="ECO:0007669"/>
    <property type="project" value="UniProtKB-KW"/>
</dbReference>
<feature type="active site" description="Charge relay system" evidence="17">
    <location>
        <position position="95"/>
    </location>
</feature>
<keyword evidence="10 17" id="KW-0521">NADP</keyword>
<evidence type="ECO:0000256" key="6">
    <source>
        <dbReference type="ARBA" id="ARBA00022621"/>
    </source>
</evidence>
<dbReference type="InterPro" id="IPR000971">
    <property type="entry name" value="Globin"/>
</dbReference>
<evidence type="ECO:0000313" key="21">
    <source>
        <dbReference type="Proteomes" id="UP000705283"/>
    </source>
</evidence>
<dbReference type="SUPFAM" id="SSF52343">
    <property type="entry name" value="Ferredoxin reductase-like, C-terminal NADP-linked domain"/>
    <property type="match status" value="1"/>
</dbReference>
<evidence type="ECO:0000313" key="20">
    <source>
        <dbReference type="EMBL" id="MBF6636882.1"/>
    </source>
</evidence>
<keyword evidence="11 17" id="KW-0560">Oxidoreductase</keyword>
<dbReference type="SUPFAM" id="SSF46458">
    <property type="entry name" value="Globin-like"/>
    <property type="match status" value="1"/>
</dbReference>
<dbReference type="FunFam" id="1.10.490.10:FF:000003">
    <property type="entry name" value="Flavohemoprotein"/>
    <property type="match status" value="1"/>
</dbReference>
<keyword evidence="12 17" id="KW-0408">Iron</keyword>
<keyword evidence="4 17" id="KW-0216">Detoxification</keyword>
<dbReference type="GO" id="GO:0046210">
    <property type="term" value="P:nitric oxide catabolic process"/>
    <property type="evidence" value="ECO:0007669"/>
    <property type="project" value="TreeGrafter"/>
</dbReference>
<comment type="cofactor">
    <cofactor evidence="17">
        <name>FAD</name>
        <dbReference type="ChEBI" id="CHEBI:57692"/>
    </cofactor>
    <text evidence="17">Binds 1 FAD per subunit.</text>
</comment>
<gene>
    <name evidence="20" type="primary">hmpA</name>
    <name evidence="17" type="synonym">hmp</name>
    <name evidence="20" type="ORF">ITX54_09475</name>
</gene>
<organism evidence="20 21">
    <name type="scientific">Rouxiella silvae</name>
    <dbReference type="NCBI Taxonomy" id="1646373"/>
    <lineage>
        <taxon>Bacteria</taxon>
        <taxon>Pseudomonadati</taxon>
        <taxon>Pseudomonadota</taxon>
        <taxon>Gammaproteobacteria</taxon>
        <taxon>Enterobacterales</taxon>
        <taxon>Yersiniaceae</taxon>
        <taxon>Rouxiella</taxon>
    </lineage>
</organism>
<dbReference type="GO" id="GO:0019825">
    <property type="term" value="F:oxygen binding"/>
    <property type="evidence" value="ECO:0007669"/>
    <property type="project" value="InterPro"/>
</dbReference>
<dbReference type="SUPFAM" id="SSF63380">
    <property type="entry name" value="Riboflavin synthase domain-like"/>
    <property type="match status" value="1"/>
</dbReference>